<sequence length="370" mass="41640">MEHLVKTDALSGDVWNNFCDALKRAGEQVLRADAPDDPLTRAEGFRYLSRLTRIALEMQVEAGSPEFPSFMVPSHETAKIGADNPDNFYQVALISGEYEYRVSGNRGDIQNINFSTKRGGYDTNGKLVLSGLIEAKHMHFEPDGSFELILSKHERPGNWLRLTADTSQLLVRQYLPRRREQTPARISIARIDPTHASPAALDPTRFEKQLVNAANFVGNTARMFGDWAHSYVAKVNTLPPADQALCQSVGGDPNIFYYHAYWKLGEHEALVIRVPRIPECDYWNFVIQNYWMESLDFRYFNVCVNKETATYDADGGVTIVVAARDPGVPNWIHTAGHELGTMCFRWIGASEHVHPVTEVVAVNTLKKQEA</sequence>
<evidence type="ECO:0000313" key="2">
    <source>
        <dbReference type="EMBL" id="AJP59515.2"/>
    </source>
</evidence>
<name>A0ABN4FUN0_9BURK</name>
<organism evidence="2 3">
    <name type="scientific">Pandoraea vervacti</name>
    <dbReference type="NCBI Taxonomy" id="656178"/>
    <lineage>
        <taxon>Bacteria</taxon>
        <taxon>Pseudomonadati</taxon>
        <taxon>Pseudomonadota</taxon>
        <taxon>Betaproteobacteria</taxon>
        <taxon>Burkholderiales</taxon>
        <taxon>Burkholderiaceae</taxon>
        <taxon>Pandoraea</taxon>
    </lineage>
</organism>
<gene>
    <name evidence="2" type="ORF">UC34_07070</name>
</gene>
<dbReference type="Pfam" id="PF06742">
    <property type="entry name" value="DUF1214"/>
    <property type="match status" value="2"/>
</dbReference>
<feature type="domain" description="DUF1214" evidence="1">
    <location>
        <begin position="278"/>
        <end position="346"/>
    </location>
</feature>
<dbReference type="Proteomes" id="UP000035085">
    <property type="component" value="Chromosome"/>
</dbReference>
<accession>A0ABN4FUN0</accession>
<dbReference type="InterPro" id="IPR010621">
    <property type="entry name" value="DUF1214"/>
</dbReference>
<evidence type="ECO:0000259" key="1">
    <source>
        <dbReference type="Pfam" id="PF06742"/>
    </source>
</evidence>
<feature type="domain" description="DUF1214" evidence="1">
    <location>
        <begin position="136"/>
        <end position="177"/>
    </location>
</feature>
<proteinExistence type="predicted"/>
<evidence type="ECO:0000313" key="3">
    <source>
        <dbReference type="Proteomes" id="UP000035085"/>
    </source>
</evidence>
<reference evidence="3" key="1">
    <citation type="submission" date="2015-02" db="EMBL/GenBank/DDBJ databases">
        <title>Complete Genome Sequencing of Pandoraea vervacti NS15 sp. nov.</title>
        <authorList>
            <person name="Chan K.-G."/>
        </authorList>
    </citation>
    <scope>NUCLEOTIDE SEQUENCE [LARGE SCALE GENOMIC DNA]</scope>
    <source>
        <strain evidence="3">NS15</strain>
    </source>
</reference>
<protein>
    <recommendedName>
        <fullName evidence="1">DUF1214 domain-containing protein</fullName>
    </recommendedName>
</protein>
<keyword evidence="3" id="KW-1185">Reference proteome</keyword>
<dbReference type="EMBL" id="CP010897">
    <property type="protein sequence ID" value="AJP59515.2"/>
    <property type="molecule type" value="Genomic_DNA"/>
</dbReference>